<dbReference type="Pfam" id="PF01547">
    <property type="entry name" value="SBP_bac_1"/>
    <property type="match status" value="1"/>
</dbReference>
<dbReference type="SUPFAM" id="SSF53850">
    <property type="entry name" value="Periplasmic binding protein-like II"/>
    <property type="match status" value="1"/>
</dbReference>
<dbReference type="PANTHER" id="PTHR43649:SF12">
    <property type="entry name" value="DIACETYLCHITOBIOSE BINDING PROTEIN DASA"/>
    <property type="match status" value="1"/>
</dbReference>
<dbReference type="InterPro" id="IPR050490">
    <property type="entry name" value="Bact_solute-bd_prot1"/>
</dbReference>
<keyword evidence="1" id="KW-0732">Signal</keyword>
<protein>
    <recommendedName>
        <fullName evidence="4">Extracellular solute-binding protein</fullName>
    </recommendedName>
</protein>
<dbReference type="RefSeq" id="WP_344484502.1">
    <property type="nucleotide sequence ID" value="NZ_BAAAQF010000005.1"/>
</dbReference>
<name>A0ABN2GID4_9ACTN</name>
<accession>A0ABN2GID4</accession>
<organism evidence="2 3">
    <name type="scientific">Glycomyces endophyticus</name>
    <dbReference type="NCBI Taxonomy" id="480996"/>
    <lineage>
        <taxon>Bacteria</taxon>
        <taxon>Bacillati</taxon>
        <taxon>Actinomycetota</taxon>
        <taxon>Actinomycetes</taxon>
        <taxon>Glycomycetales</taxon>
        <taxon>Glycomycetaceae</taxon>
        <taxon>Glycomyces</taxon>
    </lineage>
</organism>
<dbReference type="PROSITE" id="PS51257">
    <property type="entry name" value="PROKAR_LIPOPROTEIN"/>
    <property type="match status" value="1"/>
</dbReference>
<evidence type="ECO:0008006" key="4">
    <source>
        <dbReference type="Google" id="ProtNLM"/>
    </source>
</evidence>
<feature type="signal peptide" evidence="1">
    <location>
        <begin position="1"/>
        <end position="23"/>
    </location>
</feature>
<keyword evidence="3" id="KW-1185">Reference proteome</keyword>
<dbReference type="PANTHER" id="PTHR43649">
    <property type="entry name" value="ARABINOSE-BINDING PROTEIN-RELATED"/>
    <property type="match status" value="1"/>
</dbReference>
<proteinExistence type="predicted"/>
<dbReference type="EMBL" id="BAAAQF010000005">
    <property type="protein sequence ID" value="GAA1671750.1"/>
    <property type="molecule type" value="Genomic_DNA"/>
</dbReference>
<dbReference type="InterPro" id="IPR006059">
    <property type="entry name" value="SBP"/>
</dbReference>
<dbReference type="PROSITE" id="PS51318">
    <property type="entry name" value="TAT"/>
    <property type="match status" value="1"/>
</dbReference>
<feature type="chain" id="PRO_5045509713" description="Extracellular solute-binding protein" evidence="1">
    <location>
        <begin position="24"/>
        <end position="426"/>
    </location>
</feature>
<evidence type="ECO:0000256" key="1">
    <source>
        <dbReference type="SAM" id="SignalP"/>
    </source>
</evidence>
<evidence type="ECO:0000313" key="3">
    <source>
        <dbReference type="Proteomes" id="UP001499851"/>
    </source>
</evidence>
<gene>
    <name evidence="2" type="ORF">GCM10009830_17260</name>
</gene>
<sequence>MVQISRRTLLGAGAALGAGPLLTACGSPFDDTTAAGGNVLEFVTFYTGPDGVVMQGIVDRYNEQSAGAQIRMSAPAYGGDYLTKLVTSSIAGNPPAIMALHNNEVPPLRRFLHELDLASFGFAETDFVEGTQDLAVVEGRRLGVTMSTGPQAMVYNRRLFAEAGLDPDRPPTDAQEFLEAGKALKESGVWGFIREPAAWMPWLTMNWQNGGELVAEDGTALFDSDASLEAIDMERRWVHEDGISPSQLLDGVQMGQQFQDEQVGMIFIGPWGLADMVKANERDGKDFGVAPLPAFFGAAPAVAATSHVYCIPKQRSNDDWVRGEAAKFIEWVVREGSVTWAGSQAPSFNGVDAAIAASDDPVVTAMTTFVEEQPRARFVPYAPRWNQAFTYLTSATQSIVYRDEDPQALMSEAAEQATAAIKGASR</sequence>
<dbReference type="Proteomes" id="UP001499851">
    <property type="component" value="Unassembled WGS sequence"/>
</dbReference>
<dbReference type="Gene3D" id="3.40.190.10">
    <property type="entry name" value="Periplasmic binding protein-like II"/>
    <property type="match status" value="1"/>
</dbReference>
<evidence type="ECO:0000313" key="2">
    <source>
        <dbReference type="EMBL" id="GAA1671750.1"/>
    </source>
</evidence>
<reference evidence="2 3" key="1">
    <citation type="journal article" date="2019" name="Int. J. Syst. Evol. Microbiol.">
        <title>The Global Catalogue of Microorganisms (GCM) 10K type strain sequencing project: providing services to taxonomists for standard genome sequencing and annotation.</title>
        <authorList>
            <consortium name="The Broad Institute Genomics Platform"/>
            <consortium name="The Broad Institute Genome Sequencing Center for Infectious Disease"/>
            <person name="Wu L."/>
            <person name="Ma J."/>
        </authorList>
    </citation>
    <scope>NUCLEOTIDE SEQUENCE [LARGE SCALE GENOMIC DNA]</scope>
    <source>
        <strain evidence="2 3">JCM 16001</strain>
    </source>
</reference>
<dbReference type="InterPro" id="IPR006311">
    <property type="entry name" value="TAT_signal"/>
</dbReference>
<comment type="caution">
    <text evidence="2">The sequence shown here is derived from an EMBL/GenBank/DDBJ whole genome shotgun (WGS) entry which is preliminary data.</text>
</comment>